<dbReference type="AlphaFoldDB" id="A0A0A9GJM9"/>
<dbReference type="EMBL" id="GBRH01175150">
    <property type="protein sequence ID" value="JAE22746.1"/>
    <property type="molecule type" value="Transcribed_RNA"/>
</dbReference>
<feature type="compositionally biased region" description="Low complexity" evidence="1">
    <location>
        <begin position="71"/>
        <end position="81"/>
    </location>
</feature>
<reference evidence="3" key="1">
    <citation type="submission" date="2014-09" db="EMBL/GenBank/DDBJ databases">
        <authorList>
            <person name="Magalhaes I.L.F."/>
            <person name="Oliveira U."/>
            <person name="Santos F.R."/>
            <person name="Vidigal T.H.D.A."/>
            <person name="Brescovit A.D."/>
            <person name="Santos A.J."/>
        </authorList>
    </citation>
    <scope>NUCLEOTIDE SEQUENCE</scope>
    <source>
        <tissue evidence="3">Shoot tissue taken approximately 20 cm above the soil surface</tissue>
    </source>
</reference>
<feature type="compositionally biased region" description="Low complexity" evidence="1">
    <location>
        <begin position="101"/>
        <end position="119"/>
    </location>
</feature>
<proteinExistence type="predicted"/>
<evidence type="ECO:0000313" key="3">
    <source>
        <dbReference type="EMBL" id="JAE22746.1"/>
    </source>
</evidence>
<accession>A0A0A9GJM9</accession>
<keyword evidence="2" id="KW-0732">Signal</keyword>
<reference evidence="3" key="2">
    <citation type="journal article" date="2015" name="Data Brief">
        <title>Shoot transcriptome of the giant reed, Arundo donax.</title>
        <authorList>
            <person name="Barrero R.A."/>
            <person name="Guerrero F.D."/>
            <person name="Moolhuijzen P."/>
            <person name="Goolsby J.A."/>
            <person name="Tidwell J."/>
            <person name="Bellgard S.E."/>
            <person name="Bellgard M.I."/>
        </authorList>
    </citation>
    <scope>NUCLEOTIDE SEQUENCE</scope>
    <source>
        <tissue evidence="3">Shoot tissue taken approximately 20 cm above the soil surface</tissue>
    </source>
</reference>
<feature type="chain" id="PRO_5002046308" evidence="2">
    <location>
        <begin position="30"/>
        <end position="129"/>
    </location>
</feature>
<evidence type="ECO:0000256" key="2">
    <source>
        <dbReference type="SAM" id="SignalP"/>
    </source>
</evidence>
<protein>
    <submittedName>
        <fullName evidence="3">Uncharacterized protein</fullName>
    </submittedName>
</protein>
<evidence type="ECO:0000256" key="1">
    <source>
        <dbReference type="SAM" id="MobiDB-lite"/>
    </source>
</evidence>
<name>A0A0A9GJM9_ARUDO</name>
<feature type="signal peptide" evidence="2">
    <location>
        <begin position="1"/>
        <end position="29"/>
    </location>
</feature>
<sequence length="129" mass="13905">MQRRAMAPTLAVAALAALAAIWRPRPLLACSAADLAHVPVTRRARGVHLMDQQRPRCCAKSSAQHNKRSSRLPAAAAAPTRQPEPRALRFQGEKWPPAPKPGSGRSSSRSYSAAATTSKCLSRWSKGDQ</sequence>
<feature type="region of interest" description="Disordered" evidence="1">
    <location>
        <begin position="51"/>
        <end position="129"/>
    </location>
</feature>
<organism evidence="3">
    <name type="scientific">Arundo donax</name>
    <name type="common">Giant reed</name>
    <name type="synonym">Donax arundinaceus</name>
    <dbReference type="NCBI Taxonomy" id="35708"/>
    <lineage>
        <taxon>Eukaryota</taxon>
        <taxon>Viridiplantae</taxon>
        <taxon>Streptophyta</taxon>
        <taxon>Embryophyta</taxon>
        <taxon>Tracheophyta</taxon>
        <taxon>Spermatophyta</taxon>
        <taxon>Magnoliopsida</taxon>
        <taxon>Liliopsida</taxon>
        <taxon>Poales</taxon>
        <taxon>Poaceae</taxon>
        <taxon>PACMAD clade</taxon>
        <taxon>Arundinoideae</taxon>
        <taxon>Arundineae</taxon>
        <taxon>Arundo</taxon>
    </lineage>
</organism>